<dbReference type="Proteomes" id="UP000652761">
    <property type="component" value="Unassembled WGS sequence"/>
</dbReference>
<evidence type="ECO:0000259" key="9">
    <source>
        <dbReference type="SMART" id="SM00451"/>
    </source>
</evidence>
<feature type="domain" description="U1-type" evidence="9">
    <location>
        <begin position="176"/>
        <end position="210"/>
    </location>
</feature>
<comment type="caution">
    <text evidence="10">The sequence shown here is derived from an EMBL/GenBank/DDBJ whole genome shotgun (WGS) entry which is preliminary data.</text>
</comment>
<dbReference type="GO" id="GO:0008270">
    <property type="term" value="F:zinc ion binding"/>
    <property type="evidence" value="ECO:0007669"/>
    <property type="project" value="UniProtKB-KW"/>
</dbReference>
<feature type="region of interest" description="Disordered" evidence="7">
    <location>
        <begin position="1"/>
        <end position="36"/>
    </location>
</feature>
<dbReference type="InterPro" id="IPR051868">
    <property type="entry name" value="ZN346_ZMAT4"/>
</dbReference>
<dbReference type="SMART" id="SM00355">
    <property type="entry name" value="ZnF_C2H2"/>
    <property type="match status" value="2"/>
</dbReference>
<accession>A0A843V3R3</accession>
<dbReference type="Pfam" id="PF12874">
    <property type="entry name" value="zf-met"/>
    <property type="match status" value="2"/>
</dbReference>
<evidence type="ECO:0000313" key="10">
    <source>
        <dbReference type="EMBL" id="MQL87403.1"/>
    </source>
</evidence>
<keyword evidence="3" id="KW-0677">Repeat</keyword>
<dbReference type="AlphaFoldDB" id="A0A843V3R3"/>
<reference evidence="10" key="1">
    <citation type="submission" date="2017-07" db="EMBL/GenBank/DDBJ databases">
        <title>Taro Niue Genome Assembly and Annotation.</title>
        <authorList>
            <person name="Atibalentja N."/>
            <person name="Keating K."/>
            <person name="Fields C.J."/>
        </authorList>
    </citation>
    <scope>NUCLEOTIDE SEQUENCE</scope>
    <source>
        <strain evidence="10">Niue_2</strain>
        <tissue evidence="10">Leaf</tissue>
    </source>
</reference>
<keyword evidence="5" id="KW-0862">Zinc</keyword>
<feature type="compositionally biased region" description="Basic and acidic residues" evidence="7">
    <location>
        <begin position="227"/>
        <end position="239"/>
    </location>
</feature>
<evidence type="ECO:0000313" key="11">
    <source>
        <dbReference type="Proteomes" id="UP000652761"/>
    </source>
</evidence>
<name>A0A843V3R3_COLES</name>
<dbReference type="EMBL" id="NMUH01000975">
    <property type="protein sequence ID" value="MQL87403.1"/>
    <property type="molecule type" value="Genomic_DNA"/>
</dbReference>
<evidence type="ECO:0000256" key="2">
    <source>
        <dbReference type="ARBA" id="ARBA00022723"/>
    </source>
</evidence>
<evidence type="ECO:0000256" key="4">
    <source>
        <dbReference type="ARBA" id="ARBA00022771"/>
    </source>
</evidence>
<dbReference type="SMART" id="SM00451">
    <property type="entry name" value="ZnF_U1"/>
    <property type="match status" value="2"/>
</dbReference>
<proteinExistence type="predicted"/>
<feature type="region of interest" description="Disordered" evidence="7">
    <location>
        <begin position="197"/>
        <end position="278"/>
    </location>
</feature>
<dbReference type="GO" id="GO:0005634">
    <property type="term" value="C:nucleus"/>
    <property type="evidence" value="ECO:0007669"/>
    <property type="project" value="UniProtKB-SubCell"/>
</dbReference>
<organism evidence="10 11">
    <name type="scientific">Colocasia esculenta</name>
    <name type="common">Wild taro</name>
    <name type="synonym">Arum esculentum</name>
    <dbReference type="NCBI Taxonomy" id="4460"/>
    <lineage>
        <taxon>Eukaryota</taxon>
        <taxon>Viridiplantae</taxon>
        <taxon>Streptophyta</taxon>
        <taxon>Embryophyta</taxon>
        <taxon>Tracheophyta</taxon>
        <taxon>Spermatophyta</taxon>
        <taxon>Magnoliopsida</taxon>
        <taxon>Liliopsida</taxon>
        <taxon>Araceae</taxon>
        <taxon>Aroideae</taxon>
        <taxon>Colocasieae</taxon>
        <taxon>Colocasia</taxon>
    </lineage>
</organism>
<keyword evidence="11" id="KW-1185">Reference proteome</keyword>
<evidence type="ECO:0000256" key="6">
    <source>
        <dbReference type="ARBA" id="ARBA00023242"/>
    </source>
</evidence>
<gene>
    <name evidence="10" type="ORF">Taro_019949</name>
</gene>
<keyword evidence="4" id="KW-0863">Zinc-finger</keyword>
<dbReference type="PANTHER" id="PTHR46144:SF6">
    <property type="entry name" value="C2H2-TYPE DOMAIN-CONTAINING PROTEIN"/>
    <property type="match status" value="1"/>
</dbReference>
<dbReference type="InterPro" id="IPR036236">
    <property type="entry name" value="Znf_C2H2_sf"/>
</dbReference>
<comment type="subcellular location">
    <subcellularLocation>
        <location evidence="1">Nucleus</location>
    </subcellularLocation>
</comment>
<evidence type="ECO:0000256" key="1">
    <source>
        <dbReference type="ARBA" id="ARBA00004123"/>
    </source>
</evidence>
<dbReference type="SUPFAM" id="SSF57667">
    <property type="entry name" value="beta-beta-alpha zinc fingers"/>
    <property type="match status" value="2"/>
</dbReference>
<sequence>MEMEHSSWYHLQDPSAAPAPAATEPPLPQPVHYQMPPFSAEDPYLAYDYPPNPNAIPSWPDGPAPVSSHLYEAPTGGGAVQPPVVANSCAPYAGYDGYVGNYWHSGVGLASDDHGLAGGDPRGFSAKEAIRMYGVDPGSYGSNLRAPPDFSMHQNEVIHSHYGSTRKKAKKFGKVVQSAYCQVCKVDCNSQGVLISHRQGKKHKKNLEKLTESIVPKPAKAPASVAENREPPKAEEDKTANGQTEENSAQATRDEKDKTASGQKRKKPAPVTEMDLETKKRRLLEEGATEDAMRVCSVCNIVCNSEVVFNYHIAGQKHAAMVKKQAASAN</sequence>
<dbReference type="PANTHER" id="PTHR46144">
    <property type="entry name" value="ZINC FINGER PROTEIN 385B-LIKE"/>
    <property type="match status" value="1"/>
</dbReference>
<dbReference type="InterPro" id="IPR013087">
    <property type="entry name" value="Znf_C2H2_type"/>
</dbReference>
<evidence type="ECO:0000256" key="3">
    <source>
        <dbReference type="ARBA" id="ARBA00022737"/>
    </source>
</evidence>
<keyword evidence="2" id="KW-0479">Metal-binding</keyword>
<dbReference type="Gene3D" id="3.30.160.60">
    <property type="entry name" value="Classic Zinc Finger"/>
    <property type="match status" value="2"/>
</dbReference>
<feature type="domain" description="U1-type" evidence="9">
    <location>
        <begin position="291"/>
        <end position="325"/>
    </location>
</feature>
<dbReference type="OrthoDB" id="434647at2759"/>
<evidence type="ECO:0000259" key="8">
    <source>
        <dbReference type="SMART" id="SM00355"/>
    </source>
</evidence>
<feature type="compositionally biased region" description="Polar residues" evidence="7">
    <location>
        <begin position="240"/>
        <end position="251"/>
    </location>
</feature>
<evidence type="ECO:0000256" key="7">
    <source>
        <dbReference type="SAM" id="MobiDB-lite"/>
    </source>
</evidence>
<dbReference type="GO" id="GO:0003676">
    <property type="term" value="F:nucleic acid binding"/>
    <property type="evidence" value="ECO:0007669"/>
    <property type="project" value="InterPro"/>
</dbReference>
<evidence type="ECO:0000256" key="5">
    <source>
        <dbReference type="ARBA" id="ARBA00022833"/>
    </source>
</evidence>
<feature type="domain" description="C2H2-type" evidence="8">
    <location>
        <begin position="294"/>
        <end position="318"/>
    </location>
</feature>
<protein>
    <submittedName>
        <fullName evidence="10">Uncharacterized protein</fullName>
    </submittedName>
</protein>
<keyword evidence="6" id="KW-0539">Nucleus</keyword>
<dbReference type="InterPro" id="IPR003604">
    <property type="entry name" value="Matrin/U1-like-C_Znf_C2H2"/>
</dbReference>
<feature type="domain" description="C2H2-type" evidence="8">
    <location>
        <begin position="179"/>
        <end position="203"/>
    </location>
</feature>